<sequence>MVSIKGKSKPTKPLSKNVTSIKAAPAFKEERQKISAKANLKKSAPKKKVTLGKNAPKAFAKVDDTNSGKDGELQSKKNSSLGPKVSKSKAGKKKAPPSLSVKSKKELPADSSEDEKDAYSDSSLDSEDEDKLLDGLKINKGENAPTLTDSKESLPKNGIISQETQAKLQTIKNRPTRKGDQGIIYVGRLPSGFEESELKVFFEQFGKINRLRVSRSKKNGASRHYAFIEFAHRKVAEIAAETMNNYLISNRLLKCQFVPENKVHPGMVSKYKPPSISAVDKERAKLSLPKTAKQLKRINARRVKGQDKLQAKLNALGIEYKFPEFSAVKSIPEATKSLPKTKEIKVEAESVSKATQPLPKSKKSKAAPEAVKSLPKTKETKAEAEPIPEATKSLSKSKKGKTVPETVKSLLKTKETKVEAESVSKATQPLPKSKKSKAAPEAVKSLPKTKETKAEAEPIPEATKSLSKSKKGKAVPEVAKSLTKTKETKVEAEPIPESTKPLPKNKKSKAIPELAKPSPKPKKSKAESKAGRAPEADKVLPKSKKAKVEAKAKHSNRSA</sequence>
<dbReference type="Proteomes" id="UP001165960">
    <property type="component" value="Unassembled WGS sequence"/>
</dbReference>
<name>A0ACC2SDM0_9FUNG</name>
<keyword evidence="2" id="KW-1185">Reference proteome</keyword>
<organism evidence="1 2">
    <name type="scientific">Entomophthora muscae</name>
    <dbReference type="NCBI Taxonomy" id="34485"/>
    <lineage>
        <taxon>Eukaryota</taxon>
        <taxon>Fungi</taxon>
        <taxon>Fungi incertae sedis</taxon>
        <taxon>Zoopagomycota</taxon>
        <taxon>Entomophthoromycotina</taxon>
        <taxon>Entomophthoromycetes</taxon>
        <taxon>Entomophthorales</taxon>
        <taxon>Entomophthoraceae</taxon>
        <taxon>Entomophthora</taxon>
    </lineage>
</organism>
<gene>
    <name evidence="1" type="ORF">DSO57_1030356</name>
</gene>
<proteinExistence type="predicted"/>
<protein>
    <submittedName>
        <fullName evidence="1">Uncharacterized protein</fullName>
    </submittedName>
</protein>
<accession>A0ACC2SDM0</accession>
<comment type="caution">
    <text evidence="1">The sequence shown here is derived from an EMBL/GenBank/DDBJ whole genome shotgun (WGS) entry which is preliminary data.</text>
</comment>
<evidence type="ECO:0000313" key="1">
    <source>
        <dbReference type="EMBL" id="KAJ9060498.1"/>
    </source>
</evidence>
<reference evidence="1" key="1">
    <citation type="submission" date="2022-04" db="EMBL/GenBank/DDBJ databases">
        <title>Genome of the entomopathogenic fungus Entomophthora muscae.</title>
        <authorList>
            <person name="Elya C."/>
            <person name="Lovett B.R."/>
            <person name="Lee E."/>
            <person name="Macias A.M."/>
            <person name="Hajek A.E."/>
            <person name="De Bivort B.L."/>
            <person name="Kasson M.T."/>
            <person name="De Fine Licht H.H."/>
            <person name="Stajich J.E."/>
        </authorList>
    </citation>
    <scope>NUCLEOTIDE SEQUENCE</scope>
    <source>
        <strain evidence="1">Berkeley</strain>
    </source>
</reference>
<evidence type="ECO:0000313" key="2">
    <source>
        <dbReference type="Proteomes" id="UP001165960"/>
    </source>
</evidence>
<dbReference type="EMBL" id="QTSX02005178">
    <property type="protein sequence ID" value="KAJ9060498.1"/>
    <property type="molecule type" value="Genomic_DNA"/>
</dbReference>